<proteinExistence type="predicted"/>
<gene>
    <name evidence="1" type="ORF">SMTD_LOCUS21513</name>
</gene>
<dbReference type="AlphaFoldDB" id="A0A183Q4H7"/>
<reference evidence="1 2" key="1">
    <citation type="submission" date="2018-11" db="EMBL/GenBank/DDBJ databases">
        <authorList>
            <consortium name="Pathogen Informatics"/>
        </authorList>
    </citation>
    <scope>NUCLEOTIDE SEQUENCE [LARGE SCALE GENOMIC DNA]</scope>
    <source>
        <strain>Denwood</strain>
        <strain evidence="2">Zambia</strain>
    </source>
</reference>
<accession>A0A183Q4H7</accession>
<protein>
    <submittedName>
        <fullName evidence="1">Uncharacterized protein</fullName>
    </submittedName>
</protein>
<organism evidence="1 2">
    <name type="scientific">Schistosoma mattheei</name>
    <dbReference type="NCBI Taxonomy" id="31246"/>
    <lineage>
        <taxon>Eukaryota</taxon>
        <taxon>Metazoa</taxon>
        <taxon>Spiralia</taxon>
        <taxon>Lophotrochozoa</taxon>
        <taxon>Platyhelminthes</taxon>
        <taxon>Trematoda</taxon>
        <taxon>Digenea</taxon>
        <taxon>Strigeidida</taxon>
        <taxon>Schistosomatoidea</taxon>
        <taxon>Schistosomatidae</taxon>
        <taxon>Schistosoma</taxon>
    </lineage>
</organism>
<dbReference type="EMBL" id="UZAL01047571">
    <property type="protein sequence ID" value="VDP85012.1"/>
    <property type="molecule type" value="Genomic_DNA"/>
</dbReference>
<sequence>MGLVVIGKGIVLRLLQHLRPDKFGGLDDIRLRTMKAPSDVIAGRMTILFGMSLRQFGLPRD</sequence>
<evidence type="ECO:0000313" key="1">
    <source>
        <dbReference type="EMBL" id="VDP85012.1"/>
    </source>
</evidence>
<keyword evidence="2" id="KW-1185">Reference proteome</keyword>
<evidence type="ECO:0000313" key="2">
    <source>
        <dbReference type="Proteomes" id="UP000269396"/>
    </source>
</evidence>
<name>A0A183Q4H7_9TREM</name>
<dbReference type="Proteomes" id="UP000269396">
    <property type="component" value="Unassembled WGS sequence"/>
</dbReference>